<evidence type="ECO:0000256" key="1">
    <source>
        <dbReference type="SAM" id="Phobius"/>
    </source>
</evidence>
<feature type="transmembrane region" description="Helical" evidence="1">
    <location>
        <begin position="101"/>
        <end position="119"/>
    </location>
</feature>
<keyword evidence="1" id="KW-0472">Membrane</keyword>
<keyword evidence="1" id="KW-0812">Transmembrane</keyword>
<dbReference type="EMBL" id="CP158375">
    <property type="protein sequence ID" value="XDO96986.1"/>
    <property type="molecule type" value="Genomic_DNA"/>
</dbReference>
<keyword evidence="1" id="KW-1133">Transmembrane helix</keyword>
<feature type="transmembrane region" description="Helical" evidence="1">
    <location>
        <begin position="6"/>
        <end position="26"/>
    </location>
</feature>
<feature type="transmembrane region" description="Helical" evidence="1">
    <location>
        <begin position="62"/>
        <end position="80"/>
    </location>
</feature>
<feature type="transmembrane region" description="Helical" evidence="1">
    <location>
        <begin position="131"/>
        <end position="152"/>
    </location>
</feature>
<name>A0AB39KU40_9CAUL</name>
<reference evidence="2" key="1">
    <citation type="submission" date="2024-06" db="EMBL/GenBank/DDBJ databases">
        <title>Caulobacter inopinatus, sp. nov.</title>
        <authorList>
            <person name="Donachie S.P."/>
        </authorList>
    </citation>
    <scope>NUCLEOTIDE SEQUENCE</scope>
    <source>
        <strain evidence="2">73W</strain>
    </source>
</reference>
<organism evidence="2">
    <name type="scientific">Caulobacter sp. 73W</name>
    <dbReference type="NCBI Taxonomy" id="3161137"/>
    <lineage>
        <taxon>Bacteria</taxon>
        <taxon>Pseudomonadati</taxon>
        <taxon>Pseudomonadota</taxon>
        <taxon>Alphaproteobacteria</taxon>
        <taxon>Caulobacterales</taxon>
        <taxon>Caulobacteraceae</taxon>
        <taxon>Caulobacter</taxon>
    </lineage>
</organism>
<sequence>MTLDQVAHYWPYIAVPVAAVVVMIRLHRMKRHRPMRLQMIWVLPVVMAVLCGLLLWRFPPEGVEWLWLGAIFALGGAVGWRRGRMVDIIVCDQTSILKMRATPAAIFLFVGLVLFRAALRPILEVESAAWHIRAALITDGFIVFAVGLVILARIEMGTRALRLLNEAKAAA</sequence>
<protein>
    <recommendedName>
        <fullName evidence="3">DUF1453 domain-containing protein</fullName>
    </recommendedName>
</protein>
<proteinExistence type="predicted"/>
<evidence type="ECO:0008006" key="3">
    <source>
        <dbReference type="Google" id="ProtNLM"/>
    </source>
</evidence>
<feature type="transmembrane region" description="Helical" evidence="1">
    <location>
        <begin position="38"/>
        <end position="56"/>
    </location>
</feature>
<dbReference type="AlphaFoldDB" id="A0AB39KU40"/>
<dbReference type="Pfam" id="PF07301">
    <property type="entry name" value="DUF1453"/>
    <property type="match status" value="1"/>
</dbReference>
<dbReference type="InterPro" id="IPR058247">
    <property type="entry name" value="DUF1453"/>
</dbReference>
<gene>
    <name evidence="2" type="ORF">ABOZ73_00725</name>
</gene>
<accession>A0AB39KU40</accession>
<dbReference type="RefSeq" id="WP_369059909.1">
    <property type="nucleotide sequence ID" value="NZ_CP158375.1"/>
</dbReference>
<evidence type="ECO:0000313" key="2">
    <source>
        <dbReference type="EMBL" id="XDO96986.1"/>
    </source>
</evidence>